<reference evidence="2" key="1">
    <citation type="submission" date="2020-02" db="EMBL/GenBank/DDBJ databases">
        <authorList>
            <person name="Meier V. D."/>
        </authorList>
    </citation>
    <scope>NUCLEOTIDE SEQUENCE</scope>
    <source>
        <strain evidence="2">AVDCRST_MAG13</strain>
    </source>
</reference>
<name>A0A6J4SUT5_9ACTN</name>
<sequence length="144" mass="14857">MSADLVTPPGRQGPGHVAPRLVEALDLAVAKRAAGLLPGDRPAAGAGAGTELAQIRPYQVGDDVRQLDPAAFARTGEPHVRLQVPERVLTTWLVVDQSPSMAFGSADRLKSDVAEGVVEVLGRLAVRRGGRIGLVACGAPGARA</sequence>
<dbReference type="EMBL" id="CADCVO010000401">
    <property type="protein sequence ID" value="CAA9505851.1"/>
    <property type="molecule type" value="Genomic_DNA"/>
</dbReference>
<dbReference type="PANTHER" id="PTHR33608:SF6">
    <property type="entry name" value="BLL2464 PROTEIN"/>
    <property type="match status" value="1"/>
</dbReference>
<protein>
    <recommendedName>
        <fullName evidence="1">DUF58 domain-containing protein</fullName>
    </recommendedName>
</protein>
<proteinExistence type="predicted"/>
<dbReference type="Pfam" id="PF01882">
    <property type="entry name" value="DUF58"/>
    <property type="match status" value="1"/>
</dbReference>
<evidence type="ECO:0000259" key="1">
    <source>
        <dbReference type="Pfam" id="PF01882"/>
    </source>
</evidence>
<feature type="non-terminal residue" evidence="2">
    <location>
        <position position="144"/>
    </location>
</feature>
<evidence type="ECO:0000313" key="2">
    <source>
        <dbReference type="EMBL" id="CAA9505851.1"/>
    </source>
</evidence>
<organism evidence="2">
    <name type="scientific">uncultured Solirubrobacteraceae bacterium</name>
    <dbReference type="NCBI Taxonomy" id="1162706"/>
    <lineage>
        <taxon>Bacteria</taxon>
        <taxon>Bacillati</taxon>
        <taxon>Actinomycetota</taxon>
        <taxon>Thermoleophilia</taxon>
        <taxon>Solirubrobacterales</taxon>
        <taxon>Solirubrobacteraceae</taxon>
        <taxon>environmental samples</taxon>
    </lineage>
</organism>
<dbReference type="InterPro" id="IPR002881">
    <property type="entry name" value="DUF58"/>
</dbReference>
<feature type="domain" description="DUF58" evidence="1">
    <location>
        <begin position="54"/>
        <end position="138"/>
    </location>
</feature>
<dbReference type="AlphaFoldDB" id="A0A6J4SUT5"/>
<accession>A0A6J4SUT5</accession>
<gene>
    <name evidence="2" type="ORF">AVDCRST_MAG13-2523</name>
</gene>
<dbReference type="PANTHER" id="PTHR33608">
    <property type="entry name" value="BLL2464 PROTEIN"/>
    <property type="match status" value="1"/>
</dbReference>